<keyword evidence="2" id="KW-0238">DNA-binding</keyword>
<protein>
    <submittedName>
        <fullName evidence="5">Lrp/AsnC family transcriptional regulator</fullName>
    </submittedName>
</protein>
<dbReference type="SMART" id="SM00344">
    <property type="entry name" value="HTH_ASNC"/>
    <property type="match status" value="1"/>
</dbReference>
<evidence type="ECO:0000313" key="5">
    <source>
        <dbReference type="EMBL" id="MFC3108966.1"/>
    </source>
</evidence>
<evidence type="ECO:0000256" key="1">
    <source>
        <dbReference type="ARBA" id="ARBA00023015"/>
    </source>
</evidence>
<dbReference type="EMBL" id="JBHRTP010000040">
    <property type="protein sequence ID" value="MFC3108966.1"/>
    <property type="molecule type" value="Genomic_DNA"/>
</dbReference>
<dbReference type="PRINTS" id="PR00033">
    <property type="entry name" value="HTHASNC"/>
</dbReference>
<keyword evidence="1" id="KW-0805">Transcription regulation</keyword>
<proteinExistence type="predicted"/>
<dbReference type="InterPro" id="IPR019888">
    <property type="entry name" value="Tscrpt_reg_AsnC-like"/>
</dbReference>
<keyword evidence="3" id="KW-0804">Transcription</keyword>
<accession>A0ABV7F3U5</accession>
<evidence type="ECO:0000256" key="3">
    <source>
        <dbReference type="ARBA" id="ARBA00023163"/>
    </source>
</evidence>
<dbReference type="PANTHER" id="PTHR30154">
    <property type="entry name" value="LEUCINE-RESPONSIVE REGULATORY PROTEIN"/>
    <property type="match status" value="1"/>
</dbReference>
<evidence type="ECO:0000259" key="4">
    <source>
        <dbReference type="PROSITE" id="PS50956"/>
    </source>
</evidence>
<organism evidence="5 6">
    <name type="scientific">Undibacterium arcticum</name>
    <dbReference type="NCBI Taxonomy" id="1762892"/>
    <lineage>
        <taxon>Bacteria</taxon>
        <taxon>Pseudomonadati</taxon>
        <taxon>Pseudomonadota</taxon>
        <taxon>Betaproteobacteria</taxon>
        <taxon>Burkholderiales</taxon>
        <taxon>Oxalobacteraceae</taxon>
        <taxon>Undibacterium</taxon>
    </lineage>
</organism>
<dbReference type="Pfam" id="PF13412">
    <property type="entry name" value="HTH_24"/>
    <property type="match status" value="1"/>
</dbReference>
<dbReference type="PROSITE" id="PS50956">
    <property type="entry name" value="HTH_ASNC_2"/>
    <property type="match status" value="1"/>
</dbReference>
<comment type="caution">
    <text evidence="5">The sequence shown here is derived from an EMBL/GenBank/DDBJ whole genome shotgun (WGS) entry which is preliminary data.</text>
</comment>
<name>A0ABV7F3U5_9BURK</name>
<dbReference type="CDD" id="cd00090">
    <property type="entry name" value="HTH_ARSR"/>
    <property type="match status" value="1"/>
</dbReference>
<feature type="domain" description="HTH asnC-type" evidence="4">
    <location>
        <begin position="10"/>
        <end position="71"/>
    </location>
</feature>
<dbReference type="SUPFAM" id="SSF46785">
    <property type="entry name" value="Winged helix' DNA-binding domain"/>
    <property type="match status" value="1"/>
</dbReference>
<dbReference type="RefSeq" id="WP_390323517.1">
    <property type="nucleotide sequence ID" value="NZ_JBHRTP010000040.1"/>
</dbReference>
<dbReference type="InterPro" id="IPR036388">
    <property type="entry name" value="WH-like_DNA-bd_sf"/>
</dbReference>
<evidence type="ECO:0000256" key="2">
    <source>
        <dbReference type="ARBA" id="ARBA00023125"/>
    </source>
</evidence>
<dbReference type="Gene3D" id="1.10.10.10">
    <property type="entry name" value="Winged helix-like DNA-binding domain superfamily/Winged helix DNA-binding domain"/>
    <property type="match status" value="1"/>
</dbReference>
<dbReference type="InterPro" id="IPR011991">
    <property type="entry name" value="ArsR-like_HTH"/>
</dbReference>
<dbReference type="InterPro" id="IPR019887">
    <property type="entry name" value="Tscrpt_reg_AsnC/Lrp_C"/>
</dbReference>
<dbReference type="Pfam" id="PF01037">
    <property type="entry name" value="AsnC_trans_reg"/>
    <property type="match status" value="1"/>
</dbReference>
<dbReference type="PANTHER" id="PTHR30154:SF34">
    <property type="entry name" value="TRANSCRIPTIONAL REGULATOR AZLB"/>
    <property type="match status" value="1"/>
</dbReference>
<keyword evidence="6" id="KW-1185">Reference proteome</keyword>
<dbReference type="Gene3D" id="3.30.70.920">
    <property type="match status" value="1"/>
</dbReference>
<evidence type="ECO:0000313" key="6">
    <source>
        <dbReference type="Proteomes" id="UP001595530"/>
    </source>
</evidence>
<dbReference type="InterPro" id="IPR000485">
    <property type="entry name" value="AsnC-type_HTH_dom"/>
</dbReference>
<gene>
    <name evidence="5" type="ORF">ACFOFO_13530</name>
</gene>
<sequence>MRNNRLNSSLDEIDRTILRLLQEDSTLSNAKLAERLSLSVTPCWRRIRRLEEEGFIDGYQANLNRRKLGFGVLAFVQLGFGIHTDDSPNRFEKAILSHPEVLSCHKITGAADYLLQVVAEDLDSYGEFVELVLRAMPGVTSIHSSLALREIKSSSRLPVY</sequence>
<dbReference type="InterPro" id="IPR011008">
    <property type="entry name" value="Dimeric_a/b-barrel"/>
</dbReference>
<reference evidence="6" key="1">
    <citation type="journal article" date="2019" name="Int. J. Syst. Evol. Microbiol.">
        <title>The Global Catalogue of Microorganisms (GCM) 10K type strain sequencing project: providing services to taxonomists for standard genome sequencing and annotation.</title>
        <authorList>
            <consortium name="The Broad Institute Genomics Platform"/>
            <consortium name="The Broad Institute Genome Sequencing Center for Infectious Disease"/>
            <person name="Wu L."/>
            <person name="Ma J."/>
        </authorList>
    </citation>
    <scope>NUCLEOTIDE SEQUENCE [LARGE SCALE GENOMIC DNA]</scope>
    <source>
        <strain evidence="6">KCTC 42986</strain>
    </source>
</reference>
<dbReference type="InterPro" id="IPR036390">
    <property type="entry name" value="WH_DNA-bd_sf"/>
</dbReference>
<dbReference type="SUPFAM" id="SSF54909">
    <property type="entry name" value="Dimeric alpha+beta barrel"/>
    <property type="match status" value="1"/>
</dbReference>
<dbReference type="Proteomes" id="UP001595530">
    <property type="component" value="Unassembled WGS sequence"/>
</dbReference>